<gene>
    <name evidence="19" type="ORF">J4Q44_G00317900</name>
</gene>
<dbReference type="GO" id="GO:0002682">
    <property type="term" value="P:regulation of immune system process"/>
    <property type="evidence" value="ECO:0007669"/>
    <property type="project" value="UniProtKB-ARBA"/>
</dbReference>
<dbReference type="Proteomes" id="UP001356427">
    <property type="component" value="Unassembled WGS sequence"/>
</dbReference>
<protein>
    <recommendedName>
        <fullName evidence="14">Dual specificity protein phosphatase 10</fullName>
        <ecNumber evidence="5">3.1.3.16</ecNumber>
        <ecNumber evidence="4">3.1.3.48</ecNumber>
    </recommendedName>
</protein>
<dbReference type="InterPro" id="IPR001763">
    <property type="entry name" value="Rhodanese-like_dom"/>
</dbReference>
<name>A0AAN8KTL9_9TELE</name>
<dbReference type="InterPro" id="IPR036388">
    <property type="entry name" value="WH-like_DNA-bd_sf"/>
</dbReference>
<dbReference type="GO" id="GO:0051239">
    <property type="term" value="P:regulation of multicellular organismal process"/>
    <property type="evidence" value="ECO:0007669"/>
    <property type="project" value="UniProtKB-ARBA"/>
</dbReference>
<evidence type="ECO:0000259" key="16">
    <source>
        <dbReference type="PROSITE" id="PS50054"/>
    </source>
</evidence>
<dbReference type="CDD" id="cd14567">
    <property type="entry name" value="DSP_DUSP10"/>
    <property type="match status" value="1"/>
</dbReference>
<evidence type="ECO:0000256" key="6">
    <source>
        <dbReference type="ARBA" id="ARBA00022490"/>
    </source>
</evidence>
<dbReference type="GO" id="GO:0017017">
    <property type="term" value="F:MAP kinase tyrosine/serine/threonine phosphatase activity"/>
    <property type="evidence" value="ECO:0007669"/>
    <property type="project" value="TreeGrafter"/>
</dbReference>
<dbReference type="Gene3D" id="3.40.250.10">
    <property type="entry name" value="Rhodanese-like domain"/>
    <property type="match status" value="1"/>
</dbReference>
<dbReference type="Pfam" id="PF00581">
    <property type="entry name" value="Rhodanese"/>
    <property type="match status" value="1"/>
</dbReference>
<dbReference type="GO" id="GO:0005829">
    <property type="term" value="C:cytosol"/>
    <property type="evidence" value="ECO:0007669"/>
    <property type="project" value="TreeGrafter"/>
</dbReference>
<keyword evidence="20" id="KW-1185">Reference proteome</keyword>
<evidence type="ECO:0000256" key="2">
    <source>
        <dbReference type="ARBA" id="ARBA00004496"/>
    </source>
</evidence>
<evidence type="ECO:0000313" key="20">
    <source>
        <dbReference type="Proteomes" id="UP001356427"/>
    </source>
</evidence>
<dbReference type="PANTHER" id="PTHR10159:SF299">
    <property type="entry name" value="DUAL SPECIFICITY PROTEIN PHOSPHATASE 10"/>
    <property type="match status" value="1"/>
</dbReference>
<comment type="similarity">
    <text evidence="3">Belongs to the protein-tyrosine phosphatase family. Non-receptor class dual specificity subfamily.</text>
</comment>
<dbReference type="InterPro" id="IPR000340">
    <property type="entry name" value="Dual-sp_phosphatase_cat-dom"/>
</dbReference>
<evidence type="ECO:0000256" key="9">
    <source>
        <dbReference type="ARBA" id="ARBA00023242"/>
    </source>
</evidence>
<dbReference type="FunFam" id="3.40.250.10:FF:000013">
    <property type="entry name" value="Dual specificity phosphatase 10 (Predicted)"/>
    <property type="match status" value="1"/>
</dbReference>
<reference evidence="19 20" key="1">
    <citation type="submission" date="2021-04" db="EMBL/GenBank/DDBJ databases">
        <authorList>
            <person name="De Guttry C."/>
            <person name="Zahm M."/>
            <person name="Klopp C."/>
            <person name="Cabau C."/>
            <person name="Louis A."/>
            <person name="Berthelot C."/>
            <person name="Parey E."/>
            <person name="Roest Crollius H."/>
            <person name="Montfort J."/>
            <person name="Robinson-Rechavi M."/>
            <person name="Bucao C."/>
            <person name="Bouchez O."/>
            <person name="Gislard M."/>
            <person name="Lluch J."/>
            <person name="Milhes M."/>
            <person name="Lampietro C."/>
            <person name="Lopez Roques C."/>
            <person name="Donnadieu C."/>
            <person name="Braasch I."/>
            <person name="Desvignes T."/>
            <person name="Postlethwait J."/>
            <person name="Bobe J."/>
            <person name="Wedekind C."/>
            <person name="Guiguen Y."/>
        </authorList>
    </citation>
    <scope>NUCLEOTIDE SEQUENCE [LARGE SCALE GENOMIC DNA]</scope>
    <source>
        <strain evidence="19">Cs_M1</strain>
        <tissue evidence="19">Blood</tissue>
    </source>
</reference>
<keyword evidence="9" id="KW-0539">Nucleus</keyword>
<dbReference type="GO" id="GO:0060284">
    <property type="term" value="P:regulation of cell development"/>
    <property type="evidence" value="ECO:0007669"/>
    <property type="project" value="UniProtKB-ARBA"/>
</dbReference>
<dbReference type="PROSITE" id="PS50056">
    <property type="entry name" value="TYR_PHOSPHATASE_2"/>
    <property type="match status" value="1"/>
</dbReference>
<feature type="compositionally biased region" description="Low complexity" evidence="15">
    <location>
        <begin position="353"/>
        <end position="362"/>
    </location>
</feature>
<comment type="subcellular location">
    <subcellularLocation>
        <location evidence="2">Cytoplasm</location>
    </subcellularLocation>
    <subcellularLocation>
        <location evidence="1">Nucleus</location>
    </subcellularLocation>
</comment>
<dbReference type="InterPro" id="IPR036873">
    <property type="entry name" value="Rhodanese-like_dom_sf"/>
</dbReference>
<feature type="domain" description="Tyrosine specific protein phosphatases" evidence="17">
    <location>
        <begin position="824"/>
        <end position="883"/>
    </location>
</feature>
<evidence type="ECO:0000256" key="3">
    <source>
        <dbReference type="ARBA" id="ARBA00008601"/>
    </source>
</evidence>
<dbReference type="SMART" id="SM00195">
    <property type="entry name" value="DSPc"/>
    <property type="match status" value="1"/>
</dbReference>
<keyword evidence="7" id="KW-0378">Hydrolase</keyword>
<keyword evidence="6" id="KW-0963">Cytoplasm</keyword>
<dbReference type="InterPro" id="IPR029021">
    <property type="entry name" value="Prot-tyrosine_phosphatase-like"/>
</dbReference>
<evidence type="ECO:0000256" key="8">
    <source>
        <dbReference type="ARBA" id="ARBA00022912"/>
    </source>
</evidence>
<evidence type="ECO:0000256" key="15">
    <source>
        <dbReference type="SAM" id="MobiDB-lite"/>
    </source>
</evidence>
<dbReference type="InterPro" id="IPR020422">
    <property type="entry name" value="TYR_PHOSPHATASE_DUAL_dom"/>
</dbReference>
<proteinExistence type="inferred from homology"/>
<organism evidence="19 20">
    <name type="scientific">Coregonus suidteri</name>
    <dbReference type="NCBI Taxonomy" id="861788"/>
    <lineage>
        <taxon>Eukaryota</taxon>
        <taxon>Metazoa</taxon>
        <taxon>Chordata</taxon>
        <taxon>Craniata</taxon>
        <taxon>Vertebrata</taxon>
        <taxon>Euteleostomi</taxon>
        <taxon>Actinopterygii</taxon>
        <taxon>Neopterygii</taxon>
        <taxon>Teleostei</taxon>
        <taxon>Protacanthopterygii</taxon>
        <taxon>Salmoniformes</taxon>
        <taxon>Salmonidae</taxon>
        <taxon>Coregoninae</taxon>
        <taxon>Coregonus</taxon>
    </lineage>
</organism>
<dbReference type="FunFam" id="3.90.190.10:FF:000028">
    <property type="entry name" value="Dual specificity phosphatase 10"/>
    <property type="match status" value="1"/>
</dbReference>
<comment type="function">
    <text evidence="12">Protein phosphatase involved in the inactivation of MAP kinases. Has a specificity for the MAPK11/MAPK12/MAPK13/MAPK14 subfamily. It preferably dephosphorylates p38.</text>
</comment>
<evidence type="ECO:0000256" key="4">
    <source>
        <dbReference type="ARBA" id="ARBA00013064"/>
    </source>
</evidence>
<comment type="catalytic activity">
    <reaction evidence="11">
        <text>O-phospho-L-threonyl-[protein] + H2O = L-threonyl-[protein] + phosphate</text>
        <dbReference type="Rhea" id="RHEA:47004"/>
        <dbReference type="Rhea" id="RHEA-COMP:11060"/>
        <dbReference type="Rhea" id="RHEA-COMP:11605"/>
        <dbReference type="ChEBI" id="CHEBI:15377"/>
        <dbReference type="ChEBI" id="CHEBI:30013"/>
        <dbReference type="ChEBI" id="CHEBI:43474"/>
        <dbReference type="ChEBI" id="CHEBI:61977"/>
        <dbReference type="EC" id="3.1.3.16"/>
    </reaction>
</comment>
<dbReference type="PANTHER" id="PTHR10159">
    <property type="entry name" value="DUAL SPECIFICITY PROTEIN PHOSPHATASE"/>
    <property type="match status" value="1"/>
</dbReference>
<dbReference type="GO" id="GO:0008330">
    <property type="term" value="F:protein tyrosine/threonine phosphatase activity"/>
    <property type="evidence" value="ECO:0007669"/>
    <property type="project" value="TreeGrafter"/>
</dbReference>
<feature type="domain" description="Rhodanese" evidence="18">
    <location>
        <begin position="424"/>
        <end position="454"/>
    </location>
</feature>
<dbReference type="EC" id="3.1.3.16" evidence="5"/>
<dbReference type="CDD" id="cd01446">
    <property type="entry name" value="DSP_MapKP"/>
    <property type="match status" value="1"/>
</dbReference>
<dbReference type="GO" id="GO:0005634">
    <property type="term" value="C:nucleus"/>
    <property type="evidence" value="ECO:0007669"/>
    <property type="project" value="UniProtKB-SubCell"/>
</dbReference>
<evidence type="ECO:0000256" key="1">
    <source>
        <dbReference type="ARBA" id="ARBA00004123"/>
    </source>
</evidence>
<feature type="domain" description="Tyrosine-protein phosphatase" evidence="16">
    <location>
        <begin position="761"/>
        <end position="904"/>
    </location>
</feature>
<comment type="catalytic activity">
    <reaction evidence="10">
        <text>O-phospho-L-seryl-[protein] + H2O = L-seryl-[protein] + phosphate</text>
        <dbReference type="Rhea" id="RHEA:20629"/>
        <dbReference type="Rhea" id="RHEA-COMP:9863"/>
        <dbReference type="Rhea" id="RHEA-COMP:11604"/>
        <dbReference type="ChEBI" id="CHEBI:15377"/>
        <dbReference type="ChEBI" id="CHEBI:29999"/>
        <dbReference type="ChEBI" id="CHEBI:43474"/>
        <dbReference type="ChEBI" id="CHEBI:83421"/>
        <dbReference type="EC" id="3.1.3.16"/>
    </reaction>
</comment>
<dbReference type="SUPFAM" id="SSF52821">
    <property type="entry name" value="Rhodanese/Cell cycle control phosphatase"/>
    <property type="match status" value="1"/>
</dbReference>
<dbReference type="EC" id="3.1.3.48" evidence="4"/>
<dbReference type="SUPFAM" id="SSF52799">
    <property type="entry name" value="(Phosphotyrosine protein) phosphatases II"/>
    <property type="match status" value="1"/>
</dbReference>
<evidence type="ECO:0000259" key="18">
    <source>
        <dbReference type="PROSITE" id="PS50206"/>
    </source>
</evidence>
<dbReference type="Gene3D" id="3.90.190.10">
    <property type="entry name" value="Protein tyrosine phosphatase superfamily"/>
    <property type="match status" value="1"/>
</dbReference>
<comment type="caution">
    <text evidence="19">The sequence shown here is derived from an EMBL/GenBank/DDBJ whole genome shotgun (WGS) entry which is preliminary data.</text>
</comment>
<comment type="subunit">
    <text evidence="13">Monomer. Interacts with MAPK14.</text>
</comment>
<dbReference type="PROSITE" id="PS50206">
    <property type="entry name" value="RHODANESE_3"/>
    <property type="match status" value="1"/>
</dbReference>
<dbReference type="PROSITE" id="PS00383">
    <property type="entry name" value="TYR_PHOSPHATASE_1"/>
    <property type="match status" value="1"/>
</dbReference>
<dbReference type="Pfam" id="PF00782">
    <property type="entry name" value="DSPc"/>
    <property type="match status" value="1"/>
</dbReference>
<evidence type="ECO:0000259" key="17">
    <source>
        <dbReference type="PROSITE" id="PS50056"/>
    </source>
</evidence>
<dbReference type="Gene3D" id="1.10.10.10">
    <property type="entry name" value="Winged helix-like DNA-binding domain superfamily/Winged helix DNA-binding domain"/>
    <property type="match status" value="1"/>
</dbReference>
<dbReference type="GO" id="GO:0033550">
    <property type="term" value="F:MAP kinase tyrosine phosphatase activity"/>
    <property type="evidence" value="ECO:0007669"/>
    <property type="project" value="TreeGrafter"/>
</dbReference>
<evidence type="ECO:0000256" key="11">
    <source>
        <dbReference type="ARBA" id="ARBA00048336"/>
    </source>
</evidence>
<dbReference type="EMBL" id="JAGTTL010000031">
    <property type="protein sequence ID" value="KAK6297207.1"/>
    <property type="molecule type" value="Genomic_DNA"/>
</dbReference>
<evidence type="ECO:0000256" key="14">
    <source>
        <dbReference type="ARBA" id="ARBA00068800"/>
    </source>
</evidence>
<evidence type="ECO:0000313" key="19">
    <source>
        <dbReference type="EMBL" id="KAK6297207.1"/>
    </source>
</evidence>
<keyword evidence="8" id="KW-0904">Protein phosphatase</keyword>
<evidence type="ECO:0000256" key="13">
    <source>
        <dbReference type="ARBA" id="ARBA00064745"/>
    </source>
</evidence>
<accession>A0AAN8KTL9</accession>
<dbReference type="PROSITE" id="PS50054">
    <property type="entry name" value="TYR_PHOSPHATASE_DUAL"/>
    <property type="match status" value="1"/>
</dbReference>
<sequence length="1298" mass="143688">MVRVVSPARPVPDPRTKSVVRFVSPVRPIPAPRTKSVVRFVSPARPVPAPRTKSVVRFVSPARPVPAPRTKSVVRFVSPARPVPAPRTKSVVRFVSPARPVPAPRTKSVSAPLGGVQLHLTCCLENVLWSTQHTYLNMAAMSPPMACKLQTGLDMYWLKQGDTSSTAGFESLAAHTPNSTMAKTKELSKDTRNKIVDLHQAGKTESAIARALKMKRGWVFQHDNDPKHTARATKEWLRKKHFKFSVDVPTLSLPMPPSPLDDRIVVALPRPIRPQELRLCLDTSYLDTTVTSPGSKTTVISTTVVKIRATNLTYMPSSNGSTRSLSCGCSSTSCCSVTTYEKDSQHNQRHQQSHVSQVSASSPNLSYAGPASSSSNPMGMVHHEAFSDPSLTSVPPKALGSTVRVIHPNELAKRMARCPMGHPVGPVPVIIDCRPFMEYNKSHIQGAVHINCSDKISRRRLQQGKITVLDLLSCRESSGKDSFKSIFSKEIVVYDENTMDPQRVTSSQPLQVVLDSLRREGKDPIVLKELEQQQAVFWVGGWDMCVCRLAGRSYCSTLMPSHSPTALLSSLLSSRLDGFLHSFPLPSSLALPLRPSLSAAESNDSASALSSIDPVSPDMYDSVSAGLNPHYRTAENTVSAHKPKITMRNAKRQLEWCKAHRYWTLEQWKRVLWRTRTTDLCKGKMNGAMYQEICMEEWAKIPVTVWGLSSFRQNHQSLCDHSLHLHESLDAGMGVSGASGHTGALPHSMSLPSTPDIENADLTPILPFLYLGNEHDAQDAHTLKRYNIGFVLNVTTHLPLYHYDTGLFSYKRLPATDSNKQNLRQYFEEAFEFIEEAQQAGMGLLIHCQAGVSRSATIVIAYLMKHTWMTMTDAYKFVKTRRPIISPNLNFMGQLLEFEEDLNNGVTPRILTPKLIGECQSSGSPVMRYAKKSQLFRTGRLPGGTEVLGERKWQAGAELAEAVPVRKDEDLFGHHRVRTEAAEKAGVDYTACGYKPTLQQQQSTLTGQAGGTRIALILVLLHARHSLATPRPWLGFMDVLGKPKERILFPMYKVAMGPYKRFTPRGCWHSNLVVPARTTHVEFQVSGSLWNCRSAANKAEFISAYATLQKLFATFSSLLNPPPPPPPSSLSVDDFVNHFEKKIDDIQSSFIKSNDTADEILRLVTAGRPTTCPLDPIPSSLLQTISGDLLPYLTSLINSSLTAGHVPSVFKRARVAPLLKKPTLNPFDVNNYRPVANHISACLADISVWMSDHHLKLNLGKTELLFLPGKDCPLHDLAITVHALQHSQSTTLPYLIHR</sequence>
<dbReference type="GO" id="GO:0004722">
    <property type="term" value="F:protein serine/threonine phosphatase activity"/>
    <property type="evidence" value="ECO:0007669"/>
    <property type="project" value="UniProtKB-EC"/>
</dbReference>
<evidence type="ECO:0000256" key="5">
    <source>
        <dbReference type="ARBA" id="ARBA00013081"/>
    </source>
</evidence>
<evidence type="ECO:0000256" key="7">
    <source>
        <dbReference type="ARBA" id="ARBA00022801"/>
    </source>
</evidence>
<dbReference type="InterPro" id="IPR000387">
    <property type="entry name" value="Tyr_Pase_dom"/>
</dbReference>
<dbReference type="InterPro" id="IPR016130">
    <property type="entry name" value="Tyr_Pase_AS"/>
</dbReference>
<dbReference type="GO" id="GO:0046329">
    <property type="term" value="P:negative regulation of JNK cascade"/>
    <property type="evidence" value="ECO:0007669"/>
    <property type="project" value="UniProtKB-ARBA"/>
</dbReference>
<evidence type="ECO:0000256" key="10">
    <source>
        <dbReference type="ARBA" id="ARBA00047761"/>
    </source>
</evidence>
<feature type="region of interest" description="Disordered" evidence="15">
    <location>
        <begin position="345"/>
        <end position="393"/>
    </location>
</feature>
<evidence type="ECO:0000256" key="12">
    <source>
        <dbReference type="ARBA" id="ARBA00054237"/>
    </source>
</evidence>